<dbReference type="FunFam" id="1.10.510.10:FF:000024">
    <property type="entry name" value="Probable serine/threonine-protein kinase cot-1"/>
    <property type="match status" value="1"/>
</dbReference>
<evidence type="ECO:0000313" key="21">
    <source>
        <dbReference type="Proteomes" id="UP000822476"/>
    </source>
</evidence>
<dbReference type="GO" id="GO:0005737">
    <property type="term" value="C:cytoplasm"/>
    <property type="evidence" value="ECO:0007669"/>
    <property type="project" value="UniProtKB-SubCell"/>
</dbReference>
<dbReference type="GO" id="GO:0004674">
    <property type="term" value="F:protein serine/threonine kinase activity"/>
    <property type="evidence" value="ECO:0007669"/>
    <property type="project" value="UniProtKB-KW"/>
</dbReference>
<dbReference type="InterPro" id="IPR000961">
    <property type="entry name" value="AGC-kinase_C"/>
</dbReference>
<comment type="subcellular location">
    <subcellularLocation>
        <location evidence="2">Cytoplasm</location>
    </subcellularLocation>
</comment>
<dbReference type="GO" id="GO:1900181">
    <property type="term" value="P:negative regulation of protein localization to nucleus"/>
    <property type="evidence" value="ECO:0007669"/>
    <property type="project" value="UniProtKB-ARBA"/>
</dbReference>
<dbReference type="PANTHER" id="PTHR24356:SF418">
    <property type="entry name" value="SERINE_THREONINE-PROTEIN KINASE WARTS"/>
    <property type="match status" value="1"/>
</dbReference>
<dbReference type="GO" id="GO:0071944">
    <property type="term" value="C:cell periphery"/>
    <property type="evidence" value="ECO:0007669"/>
    <property type="project" value="UniProtKB-ARBA"/>
</dbReference>
<feature type="compositionally biased region" description="Polar residues" evidence="17">
    <location>
        <begin position="364"/>
        <end position="395"/>
    </location>
</feature>
<dbReference type="Gene3D" id="1.10.510.10">
    <property type="entry name" value="Transferase(Phosphotransferase) domain 1"/>
    <property type="match status" value="2"/>
</dbReference>
<feature type="compositionally biased region" description="Polar residues" evidence="17">
    <location>
        <begin position="239"/>
        <end position="289"/>
    </location>
</feature>
<dbReference type="OrthoDB" id="3638488at2759"/>
<feature type="domain" description="AGC-kinase C-terminal" evidence="19">
    <location>
        <begin position="900"/>
        <end position="971"/>
    </location>
</feature>
<feature type="compositionally biased region" description="Low complexity" evidence="17">
    <location>
        <begin position="290"/>
        <end position="307"/>
    </location>
</feature>
<evidence type="ECO:0000259" key="18">
    <source>
        <dbReference type="PROSITE" id="PS50011"/>
    </source>
</evidence>
<keyword evidence="5" id="KW-0963">Cytoplasm</keyword>
<dbReference type="GO" id="GO:0046872">
    <property type="term" value="F:metal ion binding"/>
    <property type="evidence" value="ECO:0007669"/>
    <property type="project" value="UniProtKB-KW"/>
</dbReference>
<keyword evidence="10 16" id="KW-0547">Nucleotide-binding</keyword>
<dbReference type="PANTHER" id="PTHR24356">
    <property type="entry name" value="SERINE/THREONINE-PROTEIN KINASE"/>
    <property type="match status" value="1"/>
</dbReference>
<dbReference type="GO" id="GO:0035329">
    <property type="term" value="P:hippo signaling"/>
    <property type="evidence" value="ECO:0007669"/>
    <property type="project" value="TreeGrafter"/>
</dbReference>
<evidence type="ECO:0000256" key="7">
    <source>
        <dbReference type="ARBA" id="ARBA00022553"/>
    </source>
</evidence>
<proteinExistence type="inferred from homology"/>
<dbReference type="CDD" id="cd21774">
    <property type="entry name" value="MobB_LATS"/>
    <property type="match status" value="1"/>
</dbReference>
<feature type="compositionally biased region" description="Polar residues" evidence="17">
    <location>
        <begin position="9"/>
        <end position="20"/>
    </location>
</feature>
<feature type="region of interest" description="Disordered" evidence="17">
    <location>
        <begin position="1"/>
        <end position="20"/>
    </location>
</feature>
<dbReference type="GO" id="GO:0046620">
    <property type="term" value="P:regulation of organ growth"/>
    <property type="evidence" value="ECO:0007669"/>
    <property type="project" value="TreeGrafter"/>
</dbReference>
<evidence type="ECO:0000256" key="2">
    <source>
        <dbReference type="ARBA" id="ARBA00004496"/>
    </source>
</evidence>
<dbReference type="SMART" id="SM00133">
    <property type="entry name" value="S_TK_X"/>
    <property type="match status" value="1"/>
</dbReference>
<dbReference type="InterPro" id="IPR008271">
    <property type="entry name" value="Ser/Thr_kinase_AS"/>
</dbReference>
<evidence type="ECO:0000256" key="1">
    <source>
        <dbReference type="ARBA" id="ARBA00001946"/>
    </source>
</evidence>
<dbReference type="InterPro" id="IPR017441">
    <property type="entry name" value="Protein_kinase_ATP_BS"/>
</dbReference>
<keyword evidence="8" id="KW-0808">Transferase</keyword>
<dbReference type="InterPro" id="IPR011009">
    <property type="entry name" value="Kinase-like_dom_sf"/>
</dbReference>
<feature type="compositionally biased region" description="Low complexity" evidence="17">
    <location>
        <begin position="207"/>
        <end position="218"/>
    </location>
</feature>
<feature type="domain" description="Protein kinase" evidence="18">
    <location>
        <begin position="527"/>
        <end position="899"/>
    </location>
</feature>
<dbReference type="InterPro" id="IPR050236">
    <property type="entry name" value="Ser_Thr_kinase_AGC"/>
</dbReference>
<comment type="caution">
    <text evidence="20">The sequence shown here is derived from an EMBL/GenBank/DDBJ whole genome shotgun (WGS) entry which is preliminary data.</text>
</comment>
<sequence length="974" mass="108364">MVPLGPGDQMNNSGLTHSRSVQDNRSFTVPLLSSSESQSTVPFGAFLTPSQMSSSAAHTVNPNGNTTCNLIAGSSLYSFPAISGTFHSTQIPIVQFNYPAPTLSTSLCLTANVSPCQSGGPSPSSIHASTRMALCSLTSSACMCTDVVWSTQNLILPASPVVDSGDGFQTPSDCLKMYPKVCSSTQPAVNTWSHLHDTVAPRTEPKLSPSSLVPSVSSQNTCSSVPPPLPPRSSSRLVASTSRPVSSTVEAVVTSNSIYQSSTPPSTRLPASTMGTSRKNPVSRPQSLNTSAARRSSRSKSSSSTRALTPLRSRENVDQHELKQPAVERTGRTSTTTSPTESSAMALSQPKLPPRLPSPGGTKFLNTISRSSTAPTDLKVASSNRNSLSPMETSKTPVESVNCEFLEPNRQQGDCKIGVQTENQCVATDQVATTALNLSCTPLNPYQSGLSGIKPINPAVYRRFMEQRMADVDRIHRERLERRQRLEAEMAKVGLEETARVQMRCLLRKKESNYMRMQRAKMDQSMFHRIKHLGVGAFGKVWLVRKKDNRQLYAMKLLNKRDVVQRRQLAHVQAERDILAEADNEWVVKLFFSFQDSCALYLVMEYIPGGDMMSLLIKKGIFEEPLARFYIAELILALESVHAMGFVHRDIKPDNILITRDGHIKLTDFGLCTGFRWTHSSKYWDFDFTIPERHRTFQNTLKEENIVEKNVIEPMDDVTDNNNNCNFANGDDVTEATVEEQEEDDLFDDEVPDEAECSDHIGQLFKVKNPFYAITSPINPKQKTLERRRASFANRRCAQSLVGTPNYIAPEILRRQDYGQSCDWWSVGVILYEMLVGQPPFLAQTATDTQIRVIQWYKYLALPGEPRLRPESSSLIRQLLCDPEDRLSDPTALKAHPFFSSIVWDKLPMQRAPYIPTIKNELDTSNFDPVDDELVLFNDEDAETQGSGANSTVLPFPNFTFKRFFDRDPTVRLD</sequence>
<evidence type="ECO:0000256" key="9">
    <source>
        <dbReference type="ARBA" id="ARBA00022723"/>
    </source>
</evidence>
<evidence type="ECO:0000256" key="16">
    <source>
        <dbReference type="PROSITE-ProRule" id="PRU10141"/>
    </source>
</evidence>
<dbReference type="Pfam" id="PF00069">
    <property type="entry name" value="Pkinase"/>
    <property type="match status" value="2"/>
</dbReference>
<feature type="compositionally biased region" description="Basic and acidic residues" evidence="17">
    <location>
        <begin position="312"/>
        <end position="323"/>
    </location>
</feature>
<keyword evidence="7" id="KW-0597">Phosphoprotein</keyword>
<feature type="compositionally biased region" description="Low complexity" evidence="17">
    <location>
        <begin position="332"/>
        <end position="343"/>
    </location>
</feature>
<gene>
    <name evidence="20" type="ORF">EG68_05263</name>
</gene>
<organism evidence="20 21">
    <name type="scientific">Paragonimus skrjabini miyazakii</name>
    <dbReference type="NCBI Taxonomy" id="59628"/>
    <lineage>
        <taxon>Eukaryota</taxon>
        <taxon>Metazoa</taxon>
        <taxon>Spiralia</taxon>
        <taxon>Lophotrochozoa</taxon>
        <taxon>Platyhelminthes</taxon>
        <taxon>Trematoda</taxon>
        <taxon>Digenea</taxon>
        <taxon>Plagiorchiida</taxon>
        <taxon>Troglotremata</taxon>
        <taxon>Troglotrematidae</taxon>
        <taxon>Paragonimus</taxon>
    </lineage>
</organism>
<evidence type="ECO:0000256" key="11">
    <source>
        <dbReference type="ARBA" id="ARBA00022777"/>
    </source>
</evidence>
<evidence type="ECO:0000256" key="6">
    <source>
        <dbReference type="ARBA" id="ARBA00022527"/>
    </source>
</evidence>
<comment type="similarity">
    <text evidence="3">Belongs to the protein kinase superfamily. AGC Ser/Thr protein kinase family.</text>
</comment>
<dbReference type="PROSITE" id="PS51285">
    <property type="entry name" value="AGC_KINASE_CTER"/>
    <property type="match status" value="1"/>
</dbReference>
<dbReference type="GO" id="GO:0007010">
    <property type="term" value="P:cytoskeleton organization"/>
    <property type="evidence" value="ECO:0007669"/>
    <property type="project" value="UniProtKB-ARBA"/>
</dbReference>
<comment type="cofactor">
    <cofactor evidence="1">
        <name>Mg(2+)</name>
        <dbReference type="ChEBI" id="CHEBI:18420"/>
    </cofactor>
</comment>
<evidence type="ECO:0000259" key="19">
    <source>
        <dbReference type="PROSITE" id="PS51285"/>
    </source>
</evidence>
<evidence type="ECO:0000256" key="3">
    <source>
        <dbReference type="ARBA" id="ARBA00009903"/>
    </source>
</evidence>
<evidence type="ECO:0000256" key="13">
    <source>
        <dbReference type="ARBA" id="ARBA00022842"/>
    </source>
</evidence>
<dbReference type="GO" id="GO:0000082">
    <property type="term" value="P:G1/S transition of mitotic cell cycle"/>
    <property type="evidence" value="ECO:0007669"/>
    <property type="project" value="TreeGrafter"/>
</dbReference>
<evidence type="ECO:0000256" key="15">
    <source>
        <dbReference type="ARBA" id="ARBA00048679"/>
    </source>
</evidence>
<name>A0A8S9YZQ5_9TREM</name>
<dbReference type="PROSITE" id="PS00107">
    <property type="entry name" value="PROTEIN_KINASE_ATP"/>
    <property type="match status" value="1"/>
</dbReference>
<dbReference type="PROSITE" id="PS00108">
    <property type="entry name" value="PROTEIN_KINASE_ST"/>
    <property type="match status" value="1"/>
</dbReference>
<dbReference type="PROSITE" id="PS50011">
    <property type="entry name" value="PROTEIN_KINASE_DOM"/>
    <property type="match status" value="1"/>
</dbReference>
<comment type="catalytic activity">
    <reaction evidence="14">
        <text>L-threonyl-[protein] + ATP = O-phospho-L-threonyl-[protein] + ADP + H(+)</text>
        <dbReference type="Rhea" id="RHEA:46608"/>
        <dbReference type="Rhea" id="RHEA-COMP:11060"/>
        <dbReference type="Rhea" id="RHEA-COMP:11605"/>
        <dbReference type="ChEBI" id="CHEBI:15378"/>
        <dbReference type="ChEBI" id="CHEBI:30013"/>
        <dbReference type="ChEBI" id="CHEBI:30616"/>
        <dbReference type="ChEBI" id="CHEBI:61977"/>
        <dbReference type="ChEBI" id="CHEBI:456216"/>
        <dbReference type="EC" id="2.7.11.1"/>
    </reaction>
</comment>
<evidence type="ECO:0000256" key="12">
    <source>
        <dbReference type="ARBA" id="ARBA00022840"/>
    </source>
</evidence>
<feature type="binding site" evidence="16">
    <location>
        <position position="556"/>
    </location>
    <ligand>
        <name>ATP</name>
        <dbReference type="ChEBI" id="CHEBI:30616"/>
    </ligand>
</feature>
<keyword evidence="12 16" id="KW-0067">ATP-binding</keyword>
<dbReference type="FunFam" id="1.10.510.10:FF:000057">
    <property type="entry name" value="Non-specific serine/threonine protein kinase"/>
    <property type="match status" value="1"/>
</dbReference>
<keyword evidence="9" id="KW-0479">Metal-binding</keyword>
<dbReference type="AlphaFoldDB" id="A0A8S9YZQ5"/>
<evidence type="ECO:0000256" key="17">
    <source>
        <dbReference type="SAM" id="MobiDB-lite"/>
    </source>
</evidence>
<feature type="region of interest" description="Disordered" evidence="17">
    <location>
        <begin position="200"/>
        <end position="395"/>
    </location>
</feature>
<evidence type="ECO:0000313" key="20">
    <source>
        <dbReference type="EMBL" id="KAF7257238.1"/>
    </source>
</evidence>
<reference evidence="20" key="1">
    <citation type="submission" date="2019-07" db="EMBL/GenBank/DDBJ databases">
        <title>Annotation for the trematode Paragonimus miyazaki's.</title>
        <authorList>
            <person name="Choi Y.-J."/>
        </authorList>
    </citation>
    <scope>NUCLEOTIDE SEQUENCE</scope>
    <source>
        <strain evidence="20">Japan</strain>
    </source>
</reference>
<dbReference type="CDD" id="cd05598">
    <property type="entry name" value="STKc_LATS"/>
    <property type="match status" value="1"/>
</dbReference>
<dbReference type="Proteomes" id="UP000822476">
    <property type="component" value="Unassembled WGS sequence"/>
</dbReference>
<evidence type="ECO:0000256" key="4">
    <source>
        <dbReference type="ARBA" id="ARBA00012513"/>
    </source>
</evidence>
<accession>A0A8S9YZQ5</accession>
<keyword evidence="21" id="KW-1185">Reference proteome</keyword>
<dbReference type="SUPFAM" id="SSF56112">
    <property type="entry name" value="Protein kinase-like (PK-like)"/>
    <property type="match status" value="1"/>
</dbReference>
<protein>
    <recommendedName>
        <fullName evidence="4">non-specific serine/threonine protein kinase</fullName>
        <ecNumber evidence="4">2.7.11.1</ecNumber>
    </recommendedName>
</protein>
<keyword evidence="11" id="KW-0418">Kinase</keyword>
<evidence type="ECO:0000256" key="14">
    <source>
        <dbReference type="ARBA" id="ARBA00047899"/>
    </source>
</evidence>
<dbReference type="GO" id="GO:0043065">
    <property type="term" value="P:positive regulation of apoptotic process"/>
    <property type="evidence" value="ECO:0007669"/>
    <property type="project" value="TreeGrafter"/>
</dbReference>
<dbReference type="FunFam" id="3.30.200.20:FF:000391">
    <property type="entry name" value="Large tumor suppressor kinase 1"/>
    <property type="match status" value="1"/>
</dbReference>
<comment type="catalytic activity">
    <reaction evidence="15">
        <text>L-seryl-[protein] + ATP = O-phospho-L-seryl-[protein] + ADP + H(+)</text>
        <dbReference type="Rhea" id="RHEA:17989"/>
        <dbReference type="Rhea" id="RHEA-COMP:9863"/>
        <dbReference type="Rhea" id="RHEA-COMP:11604"/>
        <dbReference type="ChEBI" id="CHEBI:15378"/>
        <dbReference type="ChEBI" id="CHEBI:29999"/>
        <dbReference type="ChEBI" id="CHEBI:30616"/>
        <dbReference type="ChEBI" id="CHEBI:83421"/>
        <dbReference type="ChEBI" id="CHEBI:456216"/>
        <dbReference type="EC" id="2.7.11.1"/>
    </reaction>
</comment>
<keyword evidence="13" id="KW-0460">Magnesium</keyword>
<dbReference type="EC" id="2.7.11.1" evidence="4"/>
<evidence type="ECO:0000256" key="8">
    <source>
        <dbReference type="ARBA" id="ARBA00022679"/>
    </source>
</evidence>
<dbReference type="InterPro" id="IPR000719">
    <property type="entry name" value="Prot_kinase_dom"/>
</dbReference>
<dbReference type="EMBL" id="JTDE01002526">
    <property type="protein sequence ID" value="KAF7257238.1"/>
    <property type="molecule type" value="Genomic_DNA"/>
</dbReference>
<evidence type="ECO:0000256" key="10">
    <source>
        <dbReference type="ARBA" id="ARBA00022741"/>
    </source>
</evidence>
<keyword evidence="6" id="KW-0723">Serine/threonine-protein kinase</keyword>
<dbReference type="Gene3D" id="3.30.200.20">
    <property type="entry name" value="Phosphorylase Kinase, domain 1"/>
    <property type="match status" value="2"/>
</dbReference>
<dbReference type="SMART" id="SM00220">
    <property type="entry name" value="S_TKc"/>
    <property type="match status" value="1"/>
</dbReference>
<dbReference type="GO" id="GO:0005524">
    <property type="term" value="F:ATP binding"/>
    <property type="evidence" value="ECO:0007669"/>
    <property type="project" value="UniProtKB-UniRule"/>
</dbReference>
<evidence type="ECO:0000256" key="5">
    <source>
        <dbReference type="ARBA" id="ARBA00022490"/>
    </source>
</evidence>